<dbReference type="Gene3D" id="3.30.160.270">
    <property type="match status" value="1"/>
</dbReference>
<organism evidence="13 14">
    <name type="scientific">Mesoterricola silvestris</name>
    <dbReference type="NCBI Taxonomy" id="2927979"/>
    <lineage>
        <taxon>Bacteria</taxon>
        <taxon>Pseudomonadati</taxon>
        <taxon>Acidobacteriota</taxon>
        <taxon>Holophagae</taxon>
        <taxon>Holophagales</taxon>
        <taxon>Holophagaceae</taxon>
        <taxon>Mesoterricola</taxon>
    </lineage>
</organism>
<dbReference type="GO" id="GO:0003985">
    <property type="term" value="F:acetyl-CoA C-acetyltransferase activity"/>
    <property type="evidence" value="ECO:0007669"/>
    <property type="project" value="UniProtKB-UniRule"/>
</dbReference>
<keyword evidence="8 11" id="KW-0479">Metal-binding</keyword>
<keyword evidence="7 11" id="KW-0808">Transferase</keyword>
<dbReference type="SUPFAM" id="SSF51569">
    <property type="entry name" value="Aldolase"/>
    <property type="match status" value="1"/>
</dbReference>
<evidence type="ECO:0000256" key="9">
    <source>
        <dbReference type="ARBA" id="ARBA00023211"/>
    </source>
</evidence>
<comment type="function">
    <text evidence="11">Catalyzes the condensation of the acetyl group of acetyl-CoA with 3-methyl-2-oxobutanoate (2-ketoisovalerate) to form 3-carboxy-3-hydroxy-4-methylpentanoate (2-isopropylmalate).</text>
</comment>
<keyword evidence="9 11" id="KW-0464">Manganese</keyword>
<accession>A0AA48KAC9</accession>
<evidence type="ECO:0000256" key="8">
    <source>
        <dbReference type="ARBA" id="ARBA00022723"/>
    </source>
</evidence>
<evidence type="ECO:0000256" key="11">
    <source>
        <dbReference type="HAMAP-Rule" id="MF_01025"/>
    </source>
</evidence>
<dbReference type="HAMAP" id="MF_01025">
    <property type="entry name" value="LeuA_type1"/>
    <property type="match status" value="1"/>
</dbReference>
<dbReference type="GO" id="GO:0030145">
    <property type="term" value="F:manganese ion binding"/>
    <property type="evidence" value="ECO:0007669"/>
    <property type="project" value="UniProtKB-UniRule"/>
</dbReference>
<dbReference type="PANTHER" id="PTHR10277:SF9">
    <property type="entry name" value="2-ISOPROPYLMALATE SYNTHASE 1, CHLOROPLASTIC-RELATED"/>
    <property type="match status" value="1"/>
</dbReference>
<dbReference type="PROSITE" id="PS50991">
    <property type="entry name" value="PYR_CT"/>
    <property type="match status" value="1"/>
</dbReference>
<dbReference type="KEGG" id="msil:METEAL_36700"/>
<evidence type="ECO:0000256" key="7">
    <source>
        <dbReference type="ARBA" id="ARBA00022679"/>
    </source>
</evidence>
<dbReference type="InterPro" id="IPR036230">
    <property type="entry name" value="LeuA_allosteric_dom_sf"/>
</dbReference>
<dbReference type="NCBIfam" id="NF002086">
    <property type="entry name" value="PRK00915.1-3"/>
    <property type="match status" value="1"/>
</dbReference>
<dbReference type="PROSITE" id="PS00816">
    <property type="entry name" value="AIPM_HOMOCIT_SYNTH_2"/>
    <property type="match status" value="1"/>
</dbReference>
<dbReference type="GO" id="GO:0003852">
    <property type="term" value="F:2-isopropylmalate synthase activity"/>
    <property type="evidence" value="ECO:0007669"/>
    <property type="project" value="UniProtKB-UniRule"/>
</dbReference>
<dbReference type="InterPro" id="IPR054691">
    <property type="entry name" value="LeuA/HCS_post-cat"/>
</dbReference>
<dbReference type="EC" id="2.3.3.13" evidence="3 11"/>
<dbReference type="InterPro" id="IPR013785">
    <property type="entry name" value="Aldolase_TIM"/>
</dbReference>
<evidence type="ECO:0000256" key="6">
    <source>
        <dbReference type="ARBA" id="ARBA00022605"/>
    </source>
</evidence>
<dbReference type="GO" id="GO:0005737">
    <property type="term" value="C:cytoplasm"/>
    <property type="evidence" value="ECO:0007669"/>
    <property type="project" value="UniProtKB-UniRule"/>
</dbReference>
<feature type="binding site" evidence="11">
    <location>
        <position position="205"/>
    </location>
    <ligand>
        <name>Mn(2+)</name>
        <dbReference type="ChEBI" id="CHEBI:29035"/>
    </ligand>
</feature>
<comment type="catalytic activity">
    <reaction evidence="11">
        <text>3-methyl-2-oxobutanoate + acetyl-CoA + H2O = (2S)-2-isopropylmalate + CoA + H(+)</text>
        <dbReference type="Rhea" id="RHEA:21524"/>
        <dbReference type="ChEBI" id="CHEBI:1178"/>
        <dbReference type="ChEBI" id="CHEBI:11851"/>
        <dbReference type="ChEBI" id="CHEBI:15377"/>
        <dbReference type="ChEBI" id="CHEBI:15378"/>
        <dbReference type="ChEBI" id="CHEBI:57287"/>
        <dbReference type="ChEBI" id="CHEBI:57288"/>
        <dbReference type="EC" id="2.3.3.13"/>
    </reaction>
</comment>
<gene>
    <name evidence="11 13" type="primary">leuA</name>
    <name evidence="13" type="ORF">METEAL_36700</name>
</gene>
<dbReference type="InterPro" id="IPR002034">
    <property type="entry name" value="AIPM/Hcit_synth_CS"/>
</dbReference>
<dbReference type="Pfam" id="PF00682">
    <property type="entry name" value="HMGL-like"/>
    <property type="match status" value="1"/>
</dbReference>
<sequence>MKRQPIAIFDTTLRDGEQSPGCSMQPQEKLRMALQLAALKVDVIEAGFPVASEEDFAAVSLVARRVKGPVIAALCRALPLDIDRAWAALKEAARPRIHTFVSTSDLHMTHKLQKTRAEVLAMTREGVRRAAGLCGDVEFSAEDATRSDLAFLADVVAIALEEGATVVNIPDTVGYTFPEEYRNLILALRERVPALERAVISVHCHNDLGLAVANTLAALEAGARQVECTVNGIGERAGNASLEEVVMALRVRGEHFPYETGIVTPELFRTSQVLSNITGVQVQPNKAIVGRNAFAHESGIHQHGMLANPMTYEIMTPESVGVKTSSLVLGKHSGRHALAQRYEELGYPLEKGTLEGVYKLFTDLADHKREIFDEDLIALLYDGITEDPQTCRLVAVQANSGTHSIATALVTLECAGGETTETASGDGPVNAVCEAINRITGLQGEIQDFRLHSVTGGADAQGEVHVRVRFPEGVFTGRAASTDIVHGSAQAYLDAINKVLLARSCRESMTSTHA</sequence>
<dbReference type="FunFam" id="3.20.20.70:FF:000010">
    <property type="entry name" value="2-isopropylmalate synthase"/>
    <property type="match status" value="1"/>
</dbReference>
<evidence type="ECO:0000313" key="13">
    <source>
        <dbReference type="EMBL" id="BDU74496.1"/>
    </source>
</evidence>
<evidence type="ECO:0000256" key="1">
    <source>
        <dbReference type="ARBA" id="ARBA00004689"/>
    </source>
</evidence>
<dbReference type="EMBL" id="AP027080">
    <property type="protein sequence ID" value="BDU74496.1"/>
    <property type="molecule type" value="Genomic_DNA"/>
</dbReference>
<feature type="binding site" evidence="11">
    <location>
        <position position="203"/>
    </location>
    <ligand>
        <name>Mn(2+)</name>
        <dbReference type="ChEBI" id="CHEBI:29035"/>
    </ligand>
</feature>
<reference evidence="14" key="1">
    <citation type="journal article" date="2023" name="Int. J. Syst. Evol. Microbiol.">
        <title>Mesoterricola silvestris gen. nov., sp. nov., Mesoterricola sediminis sp. nov., Geothrix oryzae sp. nov., Geothrix edaphica sp. nov., Geothrix rubra sp. nov., and Geothrix limicola sp. nov., six novel members of Acidobacteriota isolated from soils.</title>
        <authorList>
            <person name="Itoh H."/>
            <person name="Sugisawa Y."/>
            <person name="Mise K."/>
            <person name="Xu Z."/>
            <person name="Kuniyasu M."/>
            <person name="Ushijima N."/>
            <person name="Kawano K."/>
            <person name="Kobayashi E."/>
            <person name="Shiratori Y."/>
            <person name="Masuda Y."/>
            <person name="Senoo K."/>
        </authorList>
    </citation>
    <scope>NUCLEOTIDE SEQUENCE [LARGE SCALE GENOMIC DNA]</scope>
    <source>
        <strain evidence="14">W79</strain>
    </source>
</reference>
<keyword evidence="10 11" id="KW-0100">Branched-chain amino acid biosynthesis</keyword>
<dbReference type="GO" id="GO:0009098">
    <property type="term" value="P:L-leucine biosynthetic process"/>
    <property type="evidence" value="ECO:0007669"/>
    <property type="project" value="UniProtKB-UniRule"/>
</dbReference>
<comment type="similarity">
    <text evidence="2 11">Belongs to the alpha-IPM synthase/homocitrate synthase family. LeuA type 1 subfamily.</text>
</comment>
<feature type="domain" description="Pyruvate carboxyltransferase" evidence="12">
    <location>
        <begin position="6"/>
        <end position="268"/>
    </location>
</feature>
<evidence type="ECO:0000256" key="3">
    <source>
        <dbReference type="ARBA" id="ARBA00012973"/>
    </source>
</evidence>
<feature type="region of interest" description="Regulatory domain" evidence="11">
    <location>
        <begin position="392"/>
        <end position="514"/>
    </location>
</feature>
<dbReference type="NCBIfam" id="TIGR00973">
    <property type="entry name" value="leuA_bact"/>
    <property type="match status" value="1"/>
</dbReference>
<proteinExistence type="inferred from homology"/>
<dbReference type="FunFam" id="3.30.160.270:FF:000003">
    <property type="entry name" value="2-isopropylmalate synthase"/>
    <property type="match status" value="1"/>
</dbReference>
<feature type="binding site" evidence="11">
    <location>
        <position position="15"/>
    </location>
    <ligand>
        <name>Mn(2+)</name>
        <dbReference type="ChEBI" id="CHEBI:29035"/>
    </ligand>
</feature>
<comment type="pathway">
    <text evidence="1 11">Amino-acid biosynthesis; L-leucine biosynthesis; L-leucine from 3-methyl-2-oxobutanoate: step 1/4.</text>
</comment>
<dbReference type="SUPFAM" id="SSF110921">
    <property type="entry name" value="2-isopropylmalate synthase LeuA, allosteric (dimerisation) domain"/>
    <property type="match status" value="1"/>
</dbReference>
<dbReference type="FunFam" id="1.10.238.260:FF:000001">
    <property type="entry name" value="2-isopropylmalate synthase"/>
    <property type="match status" value="1"/>
</dbReference>
<dbReference type="Pfam" id="PF22617">
    <property type="entry name" value="HCS_D2"/>
    <property type="match status" value="1"/>
</dbReference>
<evidence type="ECO:0000256" key="10">
    <source>
        <dbReference type="ARBA" id="ARBA00023304"/>
    </source>
</evidence>
<dbReference type="InterPro" id="IPR000891">
    <property type="entry name" value="PYR_CT"/>
</dbReference>
<dbReference type="Pfam" id="PF08502">
    <property type="entry name" value="LeuA_dimer"/>
    <property type="match status" value="1"/>
</dbReference>
<comment type="cofactor">
    <cofactor evidence="11">
        <name>Mn(2+)</name>
        <dbReference type="ChEBI" id="CHEBI:29035"/>
    </cofactor>
</comment>
<evidence type="ECO:0000256" key="2">
    <source>
        <dbReference type="ARBA" id="ARBA00009396"/>
    </source>
</evidence>
<dbReference type="Proteomes" id="UP001238179">
    <property type="component" value="Chromosome"/>
</dbReference>
<name>A0AA48KAC9_9BACT</name>
<keyword evidence="11" id="KW-0963">Cytoplasm</keyword>
<dbReference type="Gene3D" id="3.20.20.70">
    <property type="entry name" value="Aldolase class I"/>
    <property type="match status" value="1"/>
</dbReference>
<dbReference type="PROSITE" id="PS00815">
    <property type="entry name" value="AIPM_HOMOCIT_SYNTH_1"/>
    <property type="match status" value="1"/>
</dbReference>
<evidence type="ECO:0000256" key="5">
    <source>
        <dbReference type="ARBA" id="ARBA00022430"/>
    </source>
</evidence>
<keyword evidence="6 11" id="KW-0028">Amino-acid biosynthesis</keyword>
<feature type="binding site" evidence="11">
    <location>
        <position position="239"/>
    </location>
    <ligand>
        <name>Mn(2+)</name>
        <dbReference type="ChEBI" id="CHEBI:29035"/>
    </ligand>
</feature>
<dbReference type="PANTHER" id="PTHR10277">
    <property type="entry name" value="HOMOCITRATE SYNTHASE-RELATED"/>
    <property type="match status" value="1"/>
</dbReference>
<dbReference type="InterPro" id="IPR050073">
    <property type="entry name" value="2-IPM_HCS-like"/>
</dbReference>
<dbReference type="SMART" id="SM00917">
    <property type="entry name" value="LeuA_dimer"/>
    <property type="match status" value="1"/>
</dbReference>
<dbReference type="AlphaFoldDB" id="A0AA48KAC9"/>
<keyword evidence="14" id="KW-1185">Reference proteome</keyword>
<dbReference type="InterPro" id="IPR013709">
    <property type="entry name" value="2-isopropylmalate_synth_dimer"/>
</dbReference>
<evidence type="ECO:0000313" key="14">
    <source>
        <dbReference type="Proteomes" id="UP001238179"/>
    </source>
</evidence>
<comment type="subunit">
    <text evidence="11">Homodimer.</text>
</comment>
<evidence type="ECO:0000256" key="4">
    <source>
        <dbReference type="ARBA" id="ARBA00018198"/>
    </source>
</evidence>
<dbReference type="InterPro" id="IPR005671">
    <property type="entry name" value="LeuA_bact_synth"/>
</dbReference>
<dbReference type="CDD" id="cd07940">
    <property type="entry name" value="DRE_TIM_IPMS"/>
    <property type="match status" value="1"/>
</dbReference>
<dbReference type="RefSeq" id="WP_316413172.1">
    <property type="nucleotide sequence ID" value="NZ_AP027080.1"/>
</dbReference>
<keyword evidence="5 11" id="KW-0432">Leucine biosynthesis</keyword>
<protein>
    <recommendedName>
        <fullName evidence="4 11">2-isopropylmalate synthase</fullName>
        <ecNumber evidence="3 11">2.3.3.13</ecNumber>
    </recommendedName>
    <alternativeName>
        <fullName evidence="11">Alpha-IPM synthase</fullName>
    </alternativeName>
    <alternativeName>
        <fullName evidence="11">Alpha-isopropylmalate synthase</fullName>
    </alternativeName>
</protein>
<evidence type="ECO:0000259" key="12">
    <source>
        <dbReference type="PROSITE" id="PS50991"/>
    </source>
</evidence>